<dbReference type="EMBL" id="KB445550">
    <property type="protein sequence ID" value="EMD00864.1"/>
    <property type="molecule type" value="Genomic_DNA"/>
</dbReference>
<name>M2N9J6_BAUPA</name>
<gene>
    <name evidence="1" type="ORF">BAUCODRAFT_144466</name>
</gene>
<dbReference type="AlphaFoldDB" id="M2N9J6"/>
<dbReference type="RefSeq" id="XP_007672048.1">
    <property type="nucleotide sequence ID" value="XM_007673858.1"/>
</dbReference>
<accession>M2N9J6</accession>
<dbReference type="KEGG" id="bcom:BAUCODRAFT_144466"/>
<dbReference type="GeneID" id="19108499"/>
<dbReference type="Proteomes" id="UP000011761">
    <property type="component" value="Unassembled WGS sequence"/>
</dbReference>
<proteinExistence type="predicted"/>
<protein>
    <submittedName>
        <fullName evidence="1">Uncharacterized protein</fullName>
    </submittedName>
</protein>
<sequence length="109" mass="11435">MASKLVVFAETDVLKAVELIDELPRSREVLVFEQLAPITKVGLTAEVELLEGGDAFDESGGTMANVVLDVALQIGLCIELTSSLAVSRPVGLNDGHSSLTGVPRAAIVF</sequence>
<dbReference type="HOGENOM" id="CLU_2183448_0_0_1"/>
<evidence type="ECO:0000313" key="1">
    <source>
        <dbReference type="EMBL" id="EMD00864.1"/>
    </source>
</evidence>
<reference evidence="1 2" key="1">
    <citation type="journal article" date="2012" name="PLoS Pathog.">
        <title>Diverse lifestyles and strategies of plant pathogenesis encoded in the genomes of eighteen Dothideomycetes fungi.</title>
        <authorList>
            <person name="Ohm R.A."/>
            <person name="Feau N."/>
            <person name="Henrissat B."/>
            <person name="Schoch C.L."/>
            <person name="Horwitz B.A."/>
            <person name="Barry K.W."/>
            <person name="Condon B.J."/>
            <person name="Copeland A.C."/>
            <person name="Dhillon B."/>
            <person name="Glaser F."/>
            <person name="Hesse C.N."/>
            <person name="Kosti I."/>
            <person name="LaButti K."/>
            <person name="Lindquist E.A."/>
            <person name="Lucas S."/>
            <person name="Salamov A.A."/>
            <person name="Bradshaw R.E."/>
            <person name="Ciuffetti L."/>
            <person name="Hamelin R.C."/>
            <person name="Kema G.H.J."/>
            <person name="Lawrence C."/>
            <person name="Scott J.A."/>
            <person name="Spatafora J.W."/>
            <person name="Turgeon B.G."/>
            <person name="de Wit P.J.G.M."/>
            <person name="Zhong S."/>
            <person name="Goodwin S.B."/>
            <person name="Grigoriev I.V."/>
        </authorList>
    </citation>
    <scope>NUCLEOTIDE SEQUENCE [LARGE SCALE GENOMIC DNA]</scope>
    <source>
        <strain evidence="1 2">UAMH 10762</strain>
    </source>
</reference>
<keyword evidence="2" id="KW-1185">Reference proteome</keyword>
<organism evidence="1 2">
    <name type="scientific">Baudoinia panamericana (strain UAMH 10762)</name>
    <name type="common">Angels' share fungus</name>
    <name type="synonym">Baudoinia compniacensis (strain UAMH 10762)</name>
    <dbReference type="NCBI Taxonomy" id="717646"/>
    <lineage>
        <taxon>Eukaryota</taxon>
        <taxon>Fungi</taxon>
        <taxon>Dikarya</taxon>
        <taxon>Ascomycota</taxon>
        <taxon>Pezizomycotina</taxon>
        <taxon>Dothideomycetes</taxon>
        <taxon>Dothideomycetidae</taxon>
        <taxon>Mycosphaerellales</taxon>
        <taxon>Teratosphaeriaceae</taxon>
        <taxon>Baudoinia</taxon>
    </lineage>
</organism>
<evidence type="ECO:0000313" key="2">
    <source>
        <dbReference type="Proteomes" id="UP000011761"/>
    </source>
</evidence>